<proteinExistence type="predicted"/>
<sequence>MSFEQLMQHAEEIRQKAIDEEVETLEQEIRNDGTPNVGSLLAERRRQIEQAYADVPDLFEPFTEMPDPSSFDGMIAQLAAALHKLSSGEGHESPLDGAIYPANVALAGLPGVTSYIEDWTGAAAMEFKTNFVDPFSAIVQNQFLLTSVLKVALEAEQAIWAAARNDIDKIAHDALAALDSDGCGPSGWTMTFTVVAAIVATTAAPVGAVSVVAGTALTAVGSAVSIVGAVPRDTAPSIQFSAGSPSSVISQMREAISMLIQEIHVQESEVANAMSGNLGLVSGNRGSYVSPRPALAGADGGDITGPDYMGYSS</sequence>
<dbReference type="EMBL" id="BONW01000038">
    <property type="protein sequence ID" value="GIG91436.1"/>
    <property type="molecule type" value="Genomic_DNA"/>
</dbReference>
<evidence type="ECO:0000313" key="1">
    <source>
        <dbReference type="EMBL" id="GIG91436.1"/>
    </source>
</evidence>
<gene>
    <name evidence="1" type="ORF">Pen02_63720</name>
</gene>
<protein>
    <recommendedName>
        <fullName evidence="3">WXG100 family type VII secretion target</fullName>
    </recommendedName>
</protein>
<accession>A0ABQ4E9M2</accession>
<dbReference type="RefSeq" id="WP_203869824.1">
    <property type="nucleotide sequence ID" value="NZ_BONW01000038.1"/>
</dbReference>
<comment type="caution">
    <text evidence="1">The sequence shown here is derived from an EMBL/GenBank/DDBJ whole genome shotgun (WGS) entry which is preliminary data.</text>
</comment>
<dbReference type="Proteomes" id="UP000646749">
    <property type="component" value="Unassembled WGS sequence"/>
</dbReference>
<evidence type="ECO:0000313" key="2">
    <source>
        <dbReference type="Proteomes" id="UP000646749"/>
    </source>
</evidence>
<keyword evidence="2" id="KW-1185">Reference proteome</keyword>
<reference evidence="1 2" key="1">
    <citation type="submission" date="2021-01" db="EMBL/GenBank/DDBJ databases">
        <title>Whole genome shotgun sequence of Plantactinospora endophytica NBRC 110450.</title>
        <authorList>
            <person name="Komaki H."/>
            <person name="Tamura T."/>
        </authorList>
    </citation>
    <scope>NUCLEOTIDE SEQUENCE [LARGE SCALE GENOMIC DNA]</scope>
    <source>
        <strain evidence="1 2">NBRC 110450</strain>
    </source>
</reference>
<evidence type="ECO:0008006" key="3">
    <source>
        <dbReference type="Google" id="ProtNLM"/>
    </source>
</evidence>
<organism evidence="1 2">
    <name type="scientific">Plantactinospora endophytica</name>
    <dbReference type="NCBI Taxonomy" id="673535"/>
    <lineage>
        <taxon>Bacteria</taxon>
        <taxon>Bacillati</taxon>
        <taxon>Actinomycetota</taxon>
        <taxon>Actinomycetes</taxon>
        <taxon>Micromonosporales</taxon>
        <taxon>Micromonosporaceae</taxon>
        <taxon>Plantactinospora</taxon>
    </lineage>
</organism>
<name>A0ABQ4E9M2_9ACTN</name>